<gene>
    <name evidence="6" type="primary">argJ</name>
    <name evidence="7" type="ORF">J2S15_000685</name>
</gene>
<comment type="function">
    <text evidence="6">Catalyzes two activities which are involved in the cyclic version of arginine biosynthesis: the synthesis of N-acetylglutamate from glutamate and acetyl-CoA as the acetyl donor, and of ornithine by transacetylation between N(2)-acetylornithine and glutamate.</text>
</comment>
<evidence type="ECO:0000256" key="3">
    <source>
        <dbReference type="ARBA" id="ARBA00022679"/>
    </source>
</evidence>
<dbReference type="PANTHER" id="PTHR23100">
    <property type="entry name" value="ARGININE BIOSYNTHESIS BIFUNCTIONAL PROTEIN ARGJ"/>
    <property type="match status" value="1"/>
</dbReference>
<protein>
    <recommendedName>
        <fullName evidence="6">Arginine biosynthesis bifunctional protein ArgJ</fullName>
    </recommendedName>
    <domain>
        <recommendedName>
            <fullName evidence="6">Glutamate N-acetyltransferase</fullName>
            <ecNumber evidence="6">2.3.1.35</ecNumber>
        </recommendedName>
        <alternativeName>
            <fullName evidence="6">Ornithine acetyltransferase</fullName>
            <shortName evidence="6">OATase</shortName>
        </alternativeName>
        <alternativeName>
            <fullName evidence="6">Ornithine transacetylase</fullName>
        </alternativeName>
    </domain>
    <domain>
        <recommendedName>
            <fullName evidence="6">Amino-acid acetyltransferase</fullName>
            <ecNumber evidence="6">2.3.1.1</ecNumber>
        </recommendedName>
        <alternativeName>
            <fullName evidence="6">N-acetylglutamate synthase</fullName>
            <shortName evidence="6">AGSase</shortName>
        </alternativeName>
    </domain>
    <component>
        <recommendedName>
            <fullName evidence="6">Arginine biosynthesis bifunctional protein ArgJ alpha chain</fullName>
        </recommendedName>
    </component>
    <component>
        <recommendedName>
            <fullName evidence="6">Arginine biosynthesis bifunctional protein ArgJ beta chain</fullName>
        </recommendedName>
    </component>
</protein>
<keyword evidence="6" id="KW-0511">Multifunctional enzyme</keyword>
<dbReference type="RefSeq" id="WP_307405500.1">
    <property type="nucleotide sequence ID" value="NZ_JAUSUR010000001.1"/>
</dbReference>
<feature type="binding site" evidence="6">
    <location>
        <position position="151"/>
    </location>
    <ligand>
        <name>substrate</name>
    </ligand>
</feature>
<accession>A0ABU0DZ86</accession>
<evidence type="ECO:0000256" key="5">
    <source>
        <dbReference type="ARBA" id="ARBA00023315"/>
    </source>
</evidence>
<feature type="binding site" evidence="6">
    <location>
        <position position="274"/>
    </location>
    <ligand>
        <name>substrate</name>
    </ligand>
</feature>
<comment type="pathway">
    <text evidence="6">Amino-acid biosynthesis; L-arginine biosynthesis; N(2)-acetyl-L-ornithine from L-glutamate: step 1/4.</text>
</comment>
<keyword evidence="6" id="KW-0055">Arginine biosynthesis</keyword>
<evidence type="ECO:0000313" key="8">
    <source>
        <dbReference type="Proteomes" id="UP001230220"/>
    </source>
</evidence>
<comment type="subunit">
    <text evidence="2 6">Heterotetramer of two alpha and two beta chains.</text>
</comment>
<comment type="catalytic activity">
    <reaction evidence="6">
        <text>N(2)-acetyl-L-ornithine + L-glutamate = N-acetyl-L-glutamate + L-ornithine</text>
        <dbReference type="Rhea" id="RHEA:15349"/>
        <dbReference type="ChEBI" id="CHEBI:29985"/>
        <dbReference type="ChEBI" id="CHEBI:44337"/>
        <dbReference type="ChEBI" id="CHEBI:46911"/>
        <dbReference type="ChEBI" id="CHEBI:57805"/>
        <dbReference type="EC" id="2.3.1.35"/>
    </reaction>
</comment>
<dbReference type="HAMAP" id="MF_01106">
    <property type="entry name" value="ArgJ"/>
    <property type="match status" value="1"/>
</dbReference>
<dbReference type="GO" id="GO:0004358">
    <property type="term" value="F:L-glutamate N-acetyltransferase activity, acting on acetyl-L-ornithine as donor"/>
    <property type="evidence" value="ECO:0007669"/>
    <property type="project" value="UniProtKB-EC"/>
</dbReference>
<dbReference type="Proteomes" id="UP001230220">
    <property type="component" value="Unassembled WGS sequence"/>
</dbReference>
<dbReference type="NCBIfam" id="TIGR00120">
    <property type="entry name" value="ArgJ"/>
    <property type="match status" value="1"/>
</dbReference>
<dbReference type="SUPFAM" id="SSF56266">
    <property type="entry name" value="DmpA/ArgJ-like"/>
    <property type="match status" value="1"/>
</dbReference>
<dbReference type="PANTHER" id="PTHR23100:SF0">
    <property type="entry name" value="ARGININE BIOSYNTHESIS BIFUNCTIONAL PROTEIN ARGJ, MITOCHONDRIAL"/>
    <property type="match status" value="1"/>
</dbReference>
<comment type="subcellular location">
    <subcellularLocation>
        <location evidence="6">Cytoplasm</location>
    </subcellularLocation>
</comment>
<keyword evidence="6" id="KW-0963">Cytoplasm</keyword>
<sequence>MENINKIGICAPKGFYANGLHCGIRKNKSKKDLSLIYSDVMCTAASCYTQNKVKGAPIYVTKEHLEDHKAQAIIINSGNANTCNDNGIEIANQMCELSATALKLKPEDIIVASTGVIGEKLDITPIQNHIGELVQGLNDNNSLAACEGIMTTDTIAKQFDTAFEIDGHTCHIGAIAKGSGMIHPNMATMLAFVTSDVAISEDMLIEVLHEVCNDTFNMVTIDGDTSTNDMLSILCNGKAGNPEIREKNENYAIFKNALFKICKDLSKAIAKDGEGATKLLTCAVVHAKSDKDAKAIAKSVIASSLVKSAMFGCDANWGRILCAIGYSDAQYDETTIDVSFESNAGSIAVCKNSQGLQVDEEKALEILKADEIIIHVDMNNGEESAESWGCDLTYDYVKINGEYRT</sequence>
<feature type="binding site" evidence="6">
    <location>
        <position position="400"/>
    </location>
    <ligand>
        <name>substrate</name>
    </ligand>
</feature>
<comment type="similarity">
    <text evidence="1 6">Belongs to the ArgJ family.</text>
</comment>
<feature type="chain" id="PRO_5044923268" description="Arginine biosynthesis bifunctional protein ArgJ alpha chain" evidence="6">
    <location>
        <begin position="1"/>
        <end position="187"/>
    </location>
</feature>
<keyword evidence="4 6" id="KW-0068">Autocatalytic cleavage</keyword>
<evidence type="ECO:0000313" key="7">
    <source>
        <dbReference type="EMBL" id="MDQ0359954.1"/>
    </source>
</evidence>
<feature type="site" description="Cleavage; by autolysis" evidence="6">
    <location>
        <begin position="187"/>
        <end position="188"/>
    </location>
</feature>
<dbReference type="Gene3D" id="3.10.20.340">
    <property type="entry name" value="ArgJ beta chain, C-terminal domain"/>
    <property type="match status" value="1"/>
</dbReference>
<feature type="binding site" evidence="6">
    <location>
        <position position="177"/>
    </location>
    <ligand>
        <name>substrate</name>
    </ligand>
</feature>
<comment type="catalytic activity">
    <reaction evidence="6">
        <text>L-glutamate + acetyl-CoA = N-acetyl-L-glutamate + CoA + H(+)</text>
        <dbReference type="Rhea" id="RHEA:24292"/>
        <dbReference type="ChEBI" id="CHEBI:15378"/>
        <dbReference type="ChEBI" id="CHEBI:29985"/>
        <dbReference type="ChEBI" id="CHEBI:44337"/>
        <dbReference type="ChEBI" id="CHEBI:57287"/>
        <dbReference type="ChEBI" id="CHEBI:57288"/>
        <dbReference type="EC" id="2.3.1.1"/>
    </reaction>
</comment>
<keyword evidence="8" id="KW-1185">Reference proteome</keyword>
<keyword evidence="6" id="KW-0028">Amino-acid biosynthesis</keyword>
<feature type="binding site" evidence="6">
    <location>
        <position position="188"/>
    </location>
    <ligand>
        <name>substrate</name>
    </ligand>
</feature>
<feature type="binding site" evidence="6">
    <location>
        <position position="405"/>
    </location>
    <ligand>
        <name>substrate</name>
    </ligand>
</feature>
<dbReference type="EMBL" id="JAUSUR010000001">
    <property type="protein sequence ID" value="MDQ0359954.1"/>
    <property type="molecule type" value="Genomic_DNA"/>
</dbReference>
<proteinExistence type="inferred from homology"/>
<comment type="pathway">
    <text evidence="6">Amino-acid biosynthesis; L-arginine biosynthesis; L-ornithine and N-acetyl-L-glutamate from L-glutamate and N(2)-acetyl-L-ornithine (cyclic): step 1/1.</text>
</comment>
<name>A0ABU0DZ86_9FIRM</name>
<feature type="active site" description="Nucleophile" evidence="6">
    <location>
        <position position="188"/>
    </location>
</feature>
<keyword evidence="3 6" id="KW-0808">Transferase</keyword>
<dbReference type="InterPro" id="IPR016117">
    <property type="entry name" value="ArgJ-like_dom_sf"/>
</dbReference>
<dbReference type="InterPro" id="IPR002813">
    <property type="entry name" value="Arg_biosynth_ArgJ"/>
</dbReference>
<dbReference type="CDD" id="cd02152">
    <property type="entry name" value="OAT"/>
    <property type="match status" value="1"/>
</dbReference>
<evidence type="ECO:0000256" key="4">
    <source>
        <dbReference type="ARBA" id="ARBA00022813"/>
    </source>
</evidence>
<dbReference type="Pfam" id="PF01960">
    <property type="entry name" value="ArgJ"/>
    <property type="match status" value="1"/>
</dbReference>
<evidence type="ECO:0000256" key="6">
    <source>
        <dbReference type="HAMAP-Rule" id="MF_01106"/>
    </source>
</evidence>
<dbReference type="InterPro" id="IPR042195">
    <property type="entry name" value="ArgJ_beta_C"/>
</dbReference>
<dbReference type="Gene3D" id="3.60.70.12">
    <property type="entry name" value="L-amino peptidase D-ALA esterase/amidase"/>
    <property type="match status" value="1"/>
</dbReference>
<evidence type="ECO:0000256" key="2">
    <source>
        <dbReference type="ARBA" id="ARBA00011475"/>
    </source>
</evidence>
<dbReference type="EC" id="2.3.1.1" evidence="6"/>
<feature type="site" description="Involved in the stabilization of negative charge on the oxyanion by the formation of the oxyanion hole" evidence="6">
    <location>
        <position position="115"/>
    </location>
</feature>
<comment type="caution">
    <text evidence="7">The sequence shown here is derived from an EMBL/GenBank/DDBJ whole genome shotgun (WGS) entry which is preliminary data.</text>
</comment>
<keyword evidence="5 6" id="KW-0012">Acyltransferase</keyword>
<feature type="site" description="Involved in the stabilization of negative charge on the oxyanion by the formation of the oxyanion hole" evidence="6">
    <location>
        <position position="114"/>
    </location>
</feature>
<evidence type="ECO:0000256" key="1">
    <source>
        <dbReference type="ARBA" id="ARBA00006774"/>
    </source>
</evidence>
<reference evidence="7 8" key="1">
    <citation type="submission" date="2023-07" db="EMBL/GenBank/DDBJ databases">
        <title>Genomic Encyclopedia of Type Strains, Phase IV (KMG-IV): sequencing the most valuable type-strain genomes for metagenomic binning, comparative biology and taxonomic classification.</title>
        <authorList>
            <person name="Goeker M."/>
        </authorList>
    </citation>
    <scope>NUCLEOTIDE SEQUENCE [LARGE SCALE GENOMIC DNA]</scope>
    <source>
        <strain evidence="7 8">DSM 16784</strain>
    </source>
</reference>
<organism evidence="7 8">
    <name type="scientific">Breznakia pachnodae</name>
    <dbReference type="NCBI Taxonomy" id="265178"/>
    <lineage>
        <taxon>Bacteria</taxon>
        <taxon>Bacillati</taxon>
        <taxon>Bacillota</taxon>
        <taxon>Erysipelotrichia</taxon>
        <taxon>Erysipelotrichales</taxon>
        <taxon>Erysipelotrichaceae</taxon>
        <taxon>Breznakia</taxon>
    </lineage>
</organism>
<dbReference type="EC" id="2.3.1.35" evidence="6"/>
<dbReference type="NCBIfam" id="NF003802">
    <property type="entry name" value="PRK05388.1"/>
    <property type="match status" value="1"/>
</dbReference>
<feature type="chain" id="PRO_5044923266" description="Arginine biosynthesis bifunctional protein ArgJ beta chain" evidence="6">
    <location>
        <begin position="188"/>
        <end position="405"/>
    </location>
</feature>